<evidence type="ECO:0000313" key="1">
    <source>
        <dbReference type="EnsemblMetazoa" id="PPA43064.1"/>
    </source>
</evidence>
<accession>A0A8R1YXS5</accession>
<sequence length="320" mass="37016">MPAKNSIRVHIIRAVSFRSHIRLVILIVEHHRHVLVRFSLGRIDLILGLFLLFVDRDDIGDSIHRVVVDIVGFLFLDLHLDLMDYWLVPVDADVHQNVDIPSAVGIRVSTGLLKEGIIVTAIRPRLHPTPLDSLHLRLSRQRTLLAVITERFLYCGVFIEFCLLKTKYYLLHAALFDEFLQFVVLLIGNRIVIIRFIMHGGLDGRERVPKCFSVIFHSFSERSFSLTSGRSASSSARRVSITAEWEWADKSVFAFQTLDMALDPEFLQTETASRRTSMSDVPDLLNLLRFLLLSFLLWLRKLRFLEFLLLLLRWNTAMRQ</sequence>
<keyword evidence="2" id="KW-1185">Reference proteome</keyword>
<reference evidence="2" key="1">
    <citation type="journal article" date="2008" name="Nat. Genet.">
        <title>The Pristionchus pacificus genome provides a unique perspective on nematode lifestyle and parasitism.</title>
        <authorList>
            <person name="Dieterich C."/>
            <person name="Clifton S.W."/>
            <person name="Schuster L.N."/>
            <person name="Chinwalla A."/>
            <person name="Delehaunty K."/>
            <person name="Dinkelacker I."/>
            <person name="Fulton L."/>
            <person name="Fulton R."/>
            <person name="Godfrey J."/>
            <person name="Minx P."/>
            <person name="Mitreva M."/>
            <person name="Roeseler W."/>
            <person name="Tian H."/>
            <person name="Witte H."/>
            <person name="Yang S.P."/>
            <person name="Wilson R.K."/>
            <person name="Sommer R.J."/>
        </authorList>
    </citation>
    <scope>NUCLEOTIDE SEQUENCE [LARGE SCALE GENOMIC DNA]</scope>
    <source>
        <strain evidence="2">PS312</strain>
    </source>
</reference>
<dbReference type="EnsemblMetazoa" id="PPA43064.1">
    <property type="protein sequence ID" value="PPA43064.1"/>
    <property type="gene ID" value="WBGene00281433"/>
</dbReference>
<gene>
    <name evidence="1" type="primary">WBGene00281433</name>
</gene>
<evidence type="ECO:0000313" key="2">
    <source>
        <dbReference type="Proteomes" id="UP000005239"/>
    </source>
</evidence>
<protein>
    <submittedName>
        <fullName evidence="1">Uncharacterized protein</fullName>
    </submittedName>
</protein>
<name>A0A2A6B2Y7_PRIPA</name>
<proteinExistence type="predicted"/>
<reference evidence="1" key="2">
    <citation type="submission" date="2022-06" db="UniProtKB">
        <authorList>
            <consortium name="EnsemblMetazoa"/>
        </authorList>
    </citation>
    <scope>IDENTIFICATION</scope>
    <source>
        <strain evidence="1">PS312</strain>
    </source>
</reference>
<dbReference type="Proteomes" id="UP000005239">
    <property type="component" value="Unassembled WGS sequence"/>
</dbReference>
<dbReference type="AlphaFoldDB" id="A0A2A6B2Y7"/>
<accession>A0A2A6B2Y7</accession>
<organism evidence="1 2">
    <name type="scientific">Pristionchus pacificus</name>
    <name type="common">Parasitic nematode worm</name>
    <dbReference type="NCBI Taxonomy" id="54126"/>
    <lineage>
        <taxon>Eukaryota</taxon>
        <taxon>Metazoa</taxon>
        <taxon>Ecdysozoa</taxon>
        <taxon>Nematoda</taxon>
        <taxon>Chromadorea</taxon>
        <taxon>Rhabditida</taxon>
        <taxon>Rhabditina</taxon>
        <taxon>Diplogasteromorpha</taxon>
        <taxon>Diplogasteroidea</taxon>
        <taxon>Neodiplogasteridae</taxon>
        <taxon>Pristionchus</taxon>
    </lineage>
</organism>